<name>A0A8A1LBV4_AJEC8</name>
<dbReference type="Proteomes" id="UP000663419">
    <property type="component" value="Chromosome 2"/>
</dbReference>
<organism evidence="1 2">
    <name type="scientific">Ajellomyces capsulatus (strain H88)</name>
    <name type="common">Darling's disease fungus</name>
    <name type="synonym">Histoplasma capsulatum</name>
    <dbReference type="NCBI Taxonomy" id="544711"/>
    <lineage>
        <taxon>Eukaryota</taxon>
        <taxon>Fungi</taxon>
        <taxon>Dikarya</taxon>
        <taxon>Ascomycota</taxon>
        <taxon>Pezizomycotina</taxon>
        <taxon>Eurotiomycetes</taxon>
        <taxon>Eurotiomycetidae</taxon>
        <taxon>Onygenales</taxon>
        <taxon>Ajellomycetaceae</taxon>
        <taxon>Histoplasma</taxon>
    </lineage>
</organism>
<sequence>MLYHHEKPSAASPGDINHACCVSGDQSPWRKVTLDLFSFACNGALNPWILKISFVAVTRS</sequence>
<protein>
    <submittedName>
        <fullName evidence="1">Uncharacterized protein</fullName>
    </submittedName>
</protein>
<dbReference type="EMBL" id="CP069103">
    <property type="protein sequence ID" value="QSS51888.1"/>
    <property type="molecule type" value="Genomic_DNA"/>
</dbReference>
<dbReference type="AlphaFoldDB" id="A0A8A1LBV4"/>
<evidence type="ECO:0000313" key="1">
    <source>
        <dbReference type="EMBL" id="QSS51888.1"/>
    </source>
</evidence>
<evidence type="ECO:0000313" key="2">
    <source>
        <dbReference type="Proteomes" id="UP000663419"/>
    </source>
</evidence>
<proteinExistence type="predicted"/>
<reference evidence="1" key="1">
    <citation type="submission" date="2021-01" db="EMBL/GenBank/DDBJ databases">
        <title>Chromosome-level genome assembly of a human fungal pathogen reveals clustering of transcriptionally co-regulated genes.</title>
        <authorList>
            <person name="Voorhies M."/>
            <person name="Cohen S."/>
            <person name="Shea T.P."/>
            <person name="Petrus S."/>
            <person name="Munoz J.F."/>
            <person name="Poplawski S."/>
            <person name="Goldman W.E."/>
            <person name="Michael T."/>
            <person name="Cuomo C.A."/>
            <person name="Sil A."/>
            <person name="Beyhan S."/>
        </authorList>
    </citation>
    <scope>NUCLEOTIDE SEQUENCE</scope>
    <source>
        <strain evidence="1">H88</strain>
    </source>
</reference>
<accession>A0A8A1LBV4</accession>
<gene>
    <name evidence="1" type="ORF">I7I53_07341</name>
</gene>
<dbReference type="VEuPathDB" id="FungiDB:I7I53_07341"/>